<proteinExistence type="predicted"/>
<reference evidence="2 3" key="1">
    <citation type="submission" date="2024-04" db="EMBL/GenBank/DDBJ databases">
        <authorList>
            <person name="Fracassetti M."/>
        </authorList>
    </citation>
    <scope>NUCLEOTIDE SEQUENCE [LARGE SCALE GENOMIC DNA]</scope>
</reference>
<dbReference type="AlphaFoldDB" id="A0AAV2D7Z9"/>
<evidence type="ECO:0000313" key="3">
    <source>
        <dbReference type="Proteomes" id="UP001497516"/>
    </source>
</evidence>
<gene>
    <name evidence="2" type="ORF">LTRI10_LOCUS11580</name>
</gene>
<evidence type="ECO:0000313" key="2">
    <source>
        <dbReference type="EMBL" id="CAL1368455.1"/>
    </source>
</evidence>
<evidence type="ECO:0000256" key="1">
    <source>
        <dbReference type="SAM" id="MobiDB-lite"/>
    </source>
</evidence>
<feature type="region of interest" description="Disordered" evidence="1">
    <location>
        <begin position="69"/>
        <end position="89"/>
    </location>
</feature>
<dbReference type="EMBL" id="OZ034815">
    <property type="protein sequence ID" value="CAL1368455.1"/>
    <property type="molecule type" value="Genomic_DNA"/>
</dbReference>
<keyword evidence="3" id="KW-1185">Reference proteome</keyword>
<dbReference type="Proteomes" id="UP001497516">
    <property type="component" value="Chromosome 2"/>
</dbReference>
<accession>A0AAV2D7Z9</accession>
<protein>
    <submittedName>
        <fullName evidence="2">Uncharacterized protein</fullName>
    </submittedName>
</protein>
<organism evidence="2 3">
    <name type="scientific">Linum trigynum</name>
    <dbReference type="NCBI Taxonomy" id="586398"/>
    <lineage>
        <taxon>Eukaryota</taxon>
        <taxon>Viridiplantae</taxon>
        <taxon>Streptophyta</taxon>
        <taxon>Embryophyta</taxon>
        <taxon>Tracheophyta</taxon>
        <taxon>Spermatophyta</taxon>
        <taxon>Magnoliopsida</taxon>
        <taxon>eudicotyledons</taxon>
        <taxon>Gunneridae</taxon>
        <taxon>Pentapetalae</taxon>
        <taxon>rosids</taxon>
        <taxon>fabids</taxon>
        <taxon>Malpighiales</taxon>
        <taxon>Linaceae</taxon>
        <taxon>Linum</taxon>
    </lineage>
</organism>
<sequence>MSEDTLSSMVAWRFGIRGRDCRRPERFPSSAAGEVKTWSFDARCRRKDEGVGGSFPQLAALLLLYLSSGQQNNGGGKARVAAVSQQGES</sequence>
<name>A0AAV2D7Z9_9ROSI</name>